<dbReference type="InterPro" id="IPR001387">
    <property type="entry name" value="Cro/C1-type_HTH"/>
</dbReference>
<dbReference type="SUPFAM" id="SSF47413">
    <property type="entry name" value="lambda repressor-like DNA-binding domains"/>
    <property type="match status" value="1"/>
</dbReference>
<dbReference type="GO" id="GO:0003677">
    <property type="term" value="F:DNA binding"/>
    <property type="evidence" value="ECO:0007669"/>
    <property type="project" value="InterPro"/>
</dbReference>
<dbReference type="AlphaFoldDB" id="A2SGV3"/>
<reference evidence="1 2" key="1">
    <citation type="journal article" date="2007" name="J. Bacteriol.">
        <title>Whole-genome analysis of the methyl tert-butyl ether-degrading beta-proteobacterium Methylibium petroleiphilum PM1.</title>
        <authorList>
            <person name="Kane S.R."/>
            <person name="Chakicherla A.Y."/>
            <person name="Chain P.S.G."/>
            <person name="Schmidt R."/>
            <person name="Shin M.W."/>
            <person name="Legler T.C."/>
            <person name="Scow K.M."/>
            <person name="Larimer F.W."/>
            <person name="Lucas S.M."/>
            <person name="Richardson P.M."/>
            <person name="Hristova K.R."/>
        </authorList>
    </citation>
    <scope>NUCLEOTIDE SEQUENCE [LARGE SCALE GENOMIC DNA]</scope>
    <source>
        <strain evidence="2">ATCC BAA-1232 / LMG 22953 / PM1</strain>
    </source>
</reference>
<evidence type="ECO:0000313" key="1">
    <source>
        <dbReference type="EMBL" id="ABM94792.1"/>
    </source>
</evidence>
<organism evidence="1 2">
    <name type="scientific">Methylibium petroleiphilum (strain ATCC BAA-1232 / LMG 22953 / PM1)</name>
    <dbReference type="NCBI Taxonomy" id="420662"/>
    <lineage>
        <taxon>Bacteria</taxon>
        <taxon>Pseudomonadati</taxon>
        <taxon>Pseudomonadota</taxon>
        <taxon>Betaproteobacteria</taxon>
        <taxon>Burkholderiales</taxon>
        <taxon>Sphaerotilaceae</taxon>
        <taxon>Methylibium</taxon>
    </lineage>
</organism>
<dbReference type="STRING" id="420662.Mpe_A1834"/>
<gene>
    <name evidence="1" type="ordered locus">Mpe_A1834</name>
</gene>
<dbReference type="Proteomes" id="UP000000366">
    <property type="component" value="Chromosome"/>
</dbReference>
<proteinExistence type="predicted"/>
<dbReference type="HOGENOM" id="CLU_1584574_0_0_4"/>
<accession>A2SGV3</accession>
<dbReference type="CDD" id="cd00093">
    <property type="entry name" value="HTH_XRE"/>
    <property type="match status" value="1"/>
</dbReference>
<dbReference type="EMBL" id="CP000555">
    <property type="protein sequence ID" value="ABM94792.1"/>
    <property type="molecule type" value="Genomic_DNA"/>
</dbReference>
<dbReference type="Gene3D" id="1.10.260.40">
    <property type="entry name" value="lambda repressor-like DNA-binding domains"/>
    <property type="match status" value="1"/>
</dbReference>
<sequence length="168" mass="17914">MISTRELLEAAKSARGLPSNYRLARELDVPEKTVQRWNTGKNSPDDVHAAQLAELAGLDPAEVVVSIRAERSTEPAMRSLWEGIAKKLERAGVPLALLFAVILSAFFGFDGGPDAGAALLSSVAISAENGLYIMSTHRWGLPDVVATAAPGSLRLVDPGEVCVTDRHL</sequence>
<dbReference type="KEGG" id="mpt:Mpe_A1834"/>
<protein>
    <submittedName>
        <fullName evidence="1">Uncharacterized protein</fullName>
    </submittedName>
</protein>
<dbReference type="RefSeq" id="WP_011829429.1">
    <property type="nucleotide sequence ID" value="NC_008825.1"/>
</dbReference>
<dbReference type="InterPro" id="IPR010982">
    <property type="entry name" value="Lambda_DNA-bd_dom_sf"/>
</dbReference>
<name>A2SGV3_METPP</name>
<keyword evidence="2" id="KW-1185">Reference proteome</keyword>
<evidence type="ECO:0000313" key="2">
    <source>
        <dbReference type="Proteomes" id="UP000000366"/>
    </source>
</evidence>